<dbReference type="SMART" id="SM00382">
    <property type="entry name" value="AAA"/>
    <property type="match status" value="1"/>
</dbReference>
<dbReference type="PANTHER" id="PTHR24221">
    <property type="entry name" value="ATP-BINDING CASSETTE SUB-FAMILY B"/>
    <property type="match status" value="1"/>
</dbReference>
<feature type="transmembrane region" description="Helical" evidence="9">
    <location>
        <begin position="285"/>
        <end position="309"/>
    </location>
</feature>
<dbReference type="GO" id="GO:0140359">
    <property type="term" value="F:ABC-type transporter activity"/>
    <property type="evidence" value="ECO:0007669"/>
    <property type="project" value="InterPro"/>
</dbReference>
<dbReference type="InterPro" id="IPR017871">
    <property type="entry name" value="ABC_transporter-like_CS"/>
</dbReference>
<dbReference type="OrthoDB" id="9762778at2"/>
<feature type="transmembrane region" description="Helical" evidence="9">
    <location>
        <begin position="395"/>
        <end position="418"/>
    </location>
</feature>
<dbReference type="InterPro" id="IPR039421">
    <property type="entry name" value="Type_1_exporter"/>
</dbReference>
<keyword evidence="8 9" id="KW-0472">Membrane</keyword>
<evidence type="ECO:0000256" key="9">
    <source>
        <dbReference type="SAM" id="Phobius"/>
    </source>
</evidence>
<dbReference type="Gene3D" id="3.40.50.300">
    <property type="entry name" value="P-loop containing nucleotide triphosphate hydrolases"/>
    <property type="match status" value="1"/>
</dbReference>
<dbReference type="PANTHER" id="PTHR24221:SF276">
    <property type="entry name" value="ABC TRANSPORTER, ATP-BINDING_PERMEASE PROTEIN"/>
    <property type="match status" value="1"/>
</dbReference>
<dbReference type="SUPFAM" id="SSF52540">
    <property type="entry name" value="P-loop containing nucleoside triphosphate hydrolases"/>
    <property type="match status" value="1"/>
</dbReference>
<reference evidence="13" key="1">
    <citation type="submission" date="2015-09" db="EMBL/GenBank/DDBJ databases">
        <authorList>
            <person name="Wibberg D."/>
        </authorList>
    </citation>
    <scope>NUCLEOTIDE SEQUENCE [LARGE SCALE GENOMIC DNA]</scope>
    <source>
        <strain evidence="13">SD1D</strain>
    </source>
</reference>
<dbReference type="Pfam" id="PF00664">
    <property type="entry name" value="ABC_membrane"/>
    <property type="match status" value="1"/>
</dbReference>
<keyword evidence="3" id="KW-1003">Cell membrane</keyword>
<dbReference type="FunFam" id="3.40.50.300:FF:000221">
    <property type="entry name" value="Multidrug ABC transporter ATP-binding protein"/>
    <property type="match status" value="1"/>
</dbReference>
<proteinExistence type="predicted"/>
<evidence type="ECO:0000256" key="1">
    <source>
        <dbReference type="ARBA" id="ARBA00004651"/>
    </source>
</evidence>
<accession>A0A0K8J830</accession>
<evidence type="ECO:0000256" key="3">
    <source>
        <dbReference type="ARBA" id="ARBA00022475"/>
    </source>
</evidence>
<dbReference type="GO" id="GO:0005524">
    <property type="term" value="F:ATP binding"/>
    <property type="evidence" value="ECO:0007669"/>
    <property type="project" value="UniProtKB-KW"/>
</dbReference>
<keyword evidence="2" id="KW-0813">Transport</keyword>
<dbReference type="CDD" id="cd18548">
    <property type="entry name" value="ABC_6TM_Tm287_like"/>
    <property type="match status" value="1"/>
</dbReference>
<dbReference type="PROSITE" id="PS50893">
    <property type="entry name" value="ABC_TRANSPORTER_2"/>
    <property type="match status" value="1"/>
</dbReference>
<feature type="transmembrane region" description="Helical" evidence="9">
    <location>
        <begin position="219"/>
        <end position="242"/>
    </location>
</feature>
<gene>
    <name evidence="12" type="ORF">SD1D_1934</name>
</gene>
<evidence type="ECO:0000256" key="2">
    <source>
        <dbReference type="ARBA" id="ARBA00022448"/>
    </source>
</evidence>
<organism evidence="12 13">
    <name type="scientific">Herbinix luporum</name>
    <dbReference type="NCBI Taxonomy" id="1679721"/>
    <lineage>
        <taxon>Bacteria</taxon>
        <taxon>Bacillati</taxon>
        <taxon>Bacillota</taxon>
        <taxon>Clostridia</taxon>
        <taxon>Lachnospirales</taxon>
        <taxon>Lachnospiraceae</taxon>
        <taxon>Herbinix</taxon>
    </lineage>
</organism>
<dbReference type="InterPro" id="IPR036640">
    <property type="entry name" value="ABC1_TM_sf"/>
</dbReference>
<evidence type="ECO:0000256" key="8">
    <source>
        <dbReference type="ARBA" id="ARBA00023136"/>
    </source>
</evidence>
<evidence type="ECO:0000256" key="7">
    <source>
        <dbReference type="ARBA" id="ARBA00022989"/>
    </source>
</evidence>
<dbReference type="InterPro" id="IPR003593">
    <property type="entry name" value="AAA+_ATPase"/>
</dbReference>
<evidence type="ECO:0000256" key="5">
    <source>
        <dbReference type="ARBA" id="ARBA00022741"/>
    </source>
</evidence>
<dbReference type="InterPro" id="IPR027417">
    <property type="entry name" value="P-loop_NTPase"/>
</dbReference>
<keyword evidence="7 9" id="KW-1133">Transmembrane helix</keyword>
<evidence type="ECO:0000256" key="6">
    <source>
        <dbReference type="ARBA" id="ARBA00022840"/>
    </source>
</evidence>
<comment type="subcellular location">
    <subcellularLocation>
        <location evidence="1">Cell membrane</location>
        <topology evidence="1">Multi-pass membrane protein</topology>
    </subcellularLocation>
</comment>
<dbReference type="Gene3D" id="1.20.1560.10">
    <property type="entry name" value="ABC transporter type 1, transmembrane domain"/>
    <property type="match status" value="1"/>
</dbReference>
<dbReference type="GO" id="GO:0005886">
    <property type="term" value="C:plasma membrane"/>
    <property type="evidence" value="ECO:0007669"/>
    <property type="project" value="UniProtKB-SubCell"/>
</dbReference>
<dbReference type="KEGG" id="hsd:SD1D_1934"/>
<keyword evidence="6" id="KW-0067">ATP-binding</keyword>
<dbReference type="PROSITE" id="PS50929">
    <property type="entry name" value="ABC_TM1F"/>
    <property type="match status" value="1"/>
</dbReference>
<dbReference type="EMBL" id="LN879430">
    <property type="protein sequence ID" value="CUH93472.1"/>
    <property type="molecule type" value="Genomic_DNA"/>
</dbReference>
<evidence type="ECO:0000259" key="10">
    <source>
        <dbReference type="PROSITE" id="PS50893"/>
    </source>
</evidence>
<evidence type="ECO:0000313" key="12">
    <source>
        <dbReference type="EMBL" id="CUH93472.1"/>
    </source>
</evidence>
<dbReference type="Pfam" id="PF00005">
    <property type="entry name" value="ABC_tran"/>
    <property type="match status" value="1"/>
</dbReference>
<dbReference type="Proteomes" id="UP000196053">
    <property type="component" value="Chromosome I"/>
</dbReference>
<keyword evidence="5" id="KW-0547">Nucleotide-binding</keyword>
<evidence type="ECO:0000313" key="13">
    <source>
        <dbReference type="Proteomes" id="UP000196053"/>
    </source>
</evidence>
<feature type="transmembrane region" description="Helical" evidence="9">
    <location>
        <begin position="438"/>
        <end position="456"/>
    </location>
</feature>
<keyword evidence="4 9" id="KW-0812">Transmembrane</keyword>
<keyword evidence="13" id="KW-1185">Reference proteome</keyword>
<dbReference type="SUPFAM" id="SSF90123">
    <property type="entry name" value="ABC transporter transmembrane region"/>
    <property type="match status" value="1"/>
</dbReference>
<protein>
    <recommendedName>
        <fullName evidence="14">ABC transporter ATP-binding protein</fullName>
    </recommendedName>
</protein>
<feature type="transmembrane region" description="Helical" evidence="9">
    <location>
        <begin position="315"/>
        <end position="338"/>
    </location>
</feature>
<dbReference type="AlphaFoldDB" id="A0A0K8J830"/>
<sequence length="738" mass="82060">MLTILRNLKKSALAILFVIILLLIQAFCDLSLPSYTSNIVNIGILQAGIESSVPEVIRASQLEKSLLFLNQNDKDKLLSHYSLINKENLNQDEWATYLKKYPLLDDEDLYIWDGEDETLISSLIADPLLIISTLELNPSKANMFHDINTKDGDIYTILNNLPEEAREEMLKPIKEQIKLMPDTLKSQATVAYVRAEYEAIGINIGKLQTRYILTVGAKMLGLAFAAMAASILVTFVAARIAAKLGRDLRNDVFCKVLSFSNAQMDRFSTASLITRSTNDIQQIQMMVVMMVRIVIYSPILALGGIIRILNTNTTMTWTLGVGVGAVLSLVIILMVVALPKFKLMQKLVDKVNLVMREILCGLPVIRAFSNENHEKERFDKVNTALTKNSLFVGRVMTFMMPALMLIMNLVAILIVWVGADRINTGTMQVGDIMAFIQYTMQIIMSFLMMTMISIILPRAAISVGRINEVLKEEPTIHDPAEEETIDPNKNGLLEFRNVSFSYPNAEEDVLSDISFIAKPGEVTAIIGSTGSGKSTLVNLIPRFYDVTEGEILINGTDIRNISQYNLRKRLGYVPQKGVLFSGTIESNISFGMSEASTETIKKAARIAQAAEFIEEKPEGYKEPIAQGGSNVSGGQKQRLSIARAIAKNPEIYIFDDSFSALDYKTDSELRKALKKELSHSTVIIVAQRISTIVNADQILVLDNGKIVGKGTHKELLKDCEVYRQIASSQLSKEELAYE</sequence>
<feature type="domain" description="ABC transmembrane type-1" evidence="11">
    <location>
        <begin position="199"/>
        <end position="458"/>
    </location>
</feature>
<evidence type="ECO:0000259" key="11">
    <source>
        <dbReference type="PROSITE" id="PS50929"/>
    </source>
</evidence>
<dbReference type="InterPro" id="IPR003439">
    <property type="entry name" value="ABC_transporter-like_ATP-bd"/>
</dbReference>
<feature type="domain" description="ABC transporter" evidence="10">
    <location>
        <begin position="493"/>
        <end position="728"/>
    </location>
</feature>
<evidence type="ECO:0008006" key="14">
    <source>
        <dbReference type="Google" id="ProtNLM"/>
    </source>
</evidence>
<dbReference type="PROSITE" id="PS00211">
    <property type="entry name" value="ABC_TRANSPORTER_1"/>
    <property type="match status" value="1"/>
</dbReference>
<dbReference type="InterPro" id="IPR011527">
    <property type="entry name" value="ABC1_TM_dom"/>
</dbReference>
<dbReference type="RefSeq" id="WP_058258714.1">
    <property type="nucleotide sequence ID" value="NZ_LN879430.1"/>
</dbReference>
<name>A0A0K8J830_9FIRM</name>
<dbReference type="GO" id="GO:0016887">
    <property type="term" value="F:ATP hydrolysis activity"/>
    <property type="evidence" value="ECO:0007669"/>
    <property type="project" value="InterPro"/>
</dbReference>
<evidence type="ECO:0000256" key="4">
    <source>
        <dbReference type="ARBA" id="ARBA00022692"/>
    </source>
</evidence>